<dbReference type="InterPro" id="IPR018060">
    <property type="entry name" value="HTH_AraC"/>
</dbReference>
<dbReference type="PRINTS" id="PR00032">
    <property type="entry name" value="HTHARAC"/>
</dbReference>
<sequence length="283" mass="30724">MSIERPTGLSAGFHAHLQHAGVPGLHHAGDQHAPTSWVIRTHTHDAWELYLQLSGPPTQWTVAGRTCHIPARGMLAVPPGLPHAMAASSTAPYHFYFAALTPAQIVSAEVLHPAWLRHEPLVVTDAGTMVPPFELFLREVTTYQPLRTAGLASAAALLVIEASRLADDARPKRQLTVHPAVAMARRLIENRLSEGVTVDALAAEVHLSPAYLAELFHAETGETPGRFRARLRMGRARLLLAETDLPIITIATDLGYSSSQHFATAFRRDTGSTPSEYRSAATE</sequence>
<dbReference type="InterPro" id="IPR018062">
    <property type="entry name" value="HTH_AraC-typ_CS"/>
</dbReference>
<evidence type="ECO:0000256" key="2">
    <source>
        <dbReference type="ARBA" id="ARBA00023125"/>
    </source>
</evidence>
<proteinExistence type="predicted"/>
<dbReference type="Gene3D" id="1.10.10.60">
    <property type="entry name" value="Homeodomain-like"/>
    <property type="match status" value="2"/>
</dbReference>
<dbReference type="Pfam" id="PF02311">
    <property type="entry name" value="AraC_binding"/>
    <property type="match status" value="1"/>
</dbReference>
<dbReference type="RefSeq" id="WP_201857454.1">
    <property type="nucleotide sequence ID" value="NZ_JAERRG010000035.1"/>
</dbReference>
<keyword evidence="2" id="KW-0238">DNA-binding</keyword>
<keyword evidence="3" id="KW-0804">Transcription</keyword>
<evidence type="ECO:0000256" key="3">
    <source>
        <dbReference type="ARBA" id="ARBA00023163"/>
    </source>
</evidence>
<dbReference type="InterPro" id="IPR003313">
    <property type="entry name" value="AraC-bd"/>
</dbReference>
<dbReference type="Gene3D" id="2.60.120.10">
    <property type="entry name" value="Jelly Rolls"/>
    <property type="match status" value="1"/>
</dbReference>
<evidence type="ECO:0000256" key="1">
    <source>
        <dbReference type="ARBA" id="ARBA00023015"/>
    </source>
</evidence>
<accession>A0ABS1Q4R6</accession>
<evidence type="ECO:0000313" key="6">
    <source>
        <dbReference type="Proteomes" id="UP000621510"/>
    </source>
</evidence>
<reference evidence="5 6" key="1">
    <citation type="submission" date="2021-01" db="EMBL/GenBank/DDBJ databases">
        <title>WGS of actinomycetes isolated from Thailand.</title>
        <authorList>
            <person name="Thawai C."/>
        </authorList>
    </citation>
    <scope>NUCLEOTIDE SEQUENCE [LARGE SCALE GENOMIC DNA]</scope>
    <source>
        <strain evidence="5 6">CA3R110</strain>
    </source>
</reference>
<dbReference type="Proteomes" id="UP000621510">
    <property type="component" value="Unassembled WGS sequence"/>
</dbReference>
<evidence type="ECO:0000313" key="5">
    <source>
        <dbReference type="EMBL" id="MBL1119676.1"/>
    </source>
</evidence>
<organism evidence="5 6">
    <name type="scientific">Streptomyces endocoffeicus</name>
    <dbReference type="NCBI Taxonomy" id="2898945"/>
    <lineage>
        <taxon>Bacteria</taxon>
        <taxon>Bacillati</taxon>
        <taxon>Actinomycetota</taxon>
        <taxon>Actinomycetes</taxon>
        <taxon>Kitasatosporales</taxon>
        <taxon>Streptomycetaceae</taxon>
        <taxon>Streptomyces</taxon>
    </lineage>
</organism>
<dbReference type="SUPFAM" id="SSF51182">
    <property type="entry name" value="RmlC-like cupins"/>
    <property type="match status" value="1"/>
</dbReference>
<feature type="domain" description="HTH araC/xylS-type" evidence="4">
    <location>
        <begin position="182"/>
        <end position="280"/>
    </location>
</feature>
<name>A0ABS1Q4R6_9ACTN</name>
<dbReference type="InterPro" id="IPR020449">
    <property type="entry name" value="Tscrpt_reg_AraC-type_HTH"/>
</dbReference>
<protein>
    <submittedName>
        <fullName evidence="5">Helix-turn-helix transcriptional regulator</fullName>
    </submittedName>
</protein>
<evidence type="ECO:0000259" key="4">
    <source>
        <dbReference type="PROSITE" id="PS01124"/>
    </source>
</evidence>
<dbReference type="EMBL" id="JAERRG010000035">
    <property type="protein sequence ID" value="MBL1119676.1"/>
    <property type="molecule type" value="Genomic_DNA"/>
</dbReference>
<dbReference type="SUPFAM" id="SSF46689">
    <property type="entry name" value="Homeodomain-like"/>
    <property type="match status" value="2"/>
</dbReference>
<dbReference type="PROSITE" id="PS01124">
    <property type="entry name" value="HTH_ARAC_FAMILY_2"/>
    <property type="match status" value="1"/>
</dbReference>
<dbReference type="SMART" id="SM00342">
    <property type="entry name" value="HTH_ARAC"/>
    <property type="match status" value="1"/>
</dbReference>
<dbReference type="PANTHER" id="PTHR46796">
    <property type="entry name" value="HTH-TYPE TRANSCRIPTIONAL ACTIVATOR RHAS-RELATED"/>
    <property type="match status" value="1"/>
</dbReference>
<keyword evidence="1" id="KW-0805">Transcription regulation</keyword>
<dbReference type="InterPro" id="IPR009057">
    <property type="entry name" value="Homeodomain-like_sf"/>
</dbReference>
<gene>
    <name evidence="5" type="ORF">JK364_46280</name>
</gene>
<dbReference type="InterPro" id="IPR050204">
    <property type="entry name" value="AraC_XylS_family_regulators"/>
</dbReference>
<dbReference type="InterPro" id="IPR014710">
    <property type="entry name" value="RmlC-like_jellyroll"/>
</dbReference>
<dbReference type="PROSITE" id="PS00041">
    <property type="entry name" value="HTH_ARAC_FAMILY_1"/>
    <property type="match status" value="1"/>
</dbReference>
<dbReference type="Pfam" id="PF12833">
    <property type="entry name" value="HTH_18"/>
    <property type="match status" value="1"/>
</dbReference>
<comment type="caution">
    <text evidence="5">The sequence shown here is derived from an EMBL/GenBank/DDBJ whole genome shotgun (WGS) entry which is preliminary data.</text>
</comment>
<dbReference type="InterPro" id="IPR011051">
    <property type="entry name" value="RmlC_Cupin_sf"/>
</dbReference>
<keyword evidence="6" id="KW-1185">Reference proteome</keyword>